<comment type="caution">
    <text evidence="1">The sequence shown here is derived from an EMBL/GenBank/DDBJ whole genome shotgun (WGS) entry which is preliminary data.</text>
</comment>
<gene>
    <name evidence="1" type="ORF">AJ80_01814</name>
</gene>
<organism evidence="1 2">
    <name type="scientific">Polytolypa hystricis (strain UAMH7299)</name>
    <dbReference type="NCBI Taxonomy" id="1447883"/>
    <lineage>
        <taxon>Eukaryota</taxon>
        <taxon>Fungi</taxon>
        <taxon>Dikarya</taxon>
        <taxon>Ascomycota</taxon>
        <taxon>Pezizomycotina</taxon>
        <taxon>Eurotiomycetes</taxon>
        <taxon>Eurotiomycetidae</taxon>
        <taxon>Onygenales</taxon>
        <taxon>Onygenales incertae sedis</taxon>
        <taxon>Polytolypa</taxon>
    </lineage>
</organism>
<evidence type="ECO:0000313" key="2">
    <source>
        <dbReference type="Proteomes" id="UP000224634"/>
    </source>
</evidence>
<dbReference type="EMBL" id="PDNA01000016">
    <property type="protein sequence ID" value="PGH26500.1"/>
    <property type="molecule type" value="Genomic_DNA"/>
</dbReference>
<reference evidence="1 2" key="1">
    <citation type="submission" date="2017-10" db="EMBL/GenBank/DDBJ databases">
        <title>Comparative genomics in systemic dimorphic fungi from Ajellomycetaceae.</title>
        <authorList>
            <person name="Munoz J.F."/>
            <person name="Mcewen J.G."/>
            <person name="Clay O.K."/>
            <person name="Cuomo C.A."/>
        </authorList>
    </citation>
    <scope>NUCLEOTIDE SEQUENCE [LARGE SCALE GENOMIC DNA]</scope>
    <source>
        <strain evidence="1 2">UAMH7299</strain>
    </source>
</reference>
<keyword evidence="2" id="KW-1185">Reference proteome</keyword>
<accession>A0A2B7YZC4</accession>
<evidence type="ECO:0000313" key="1">
    <source>
        <dbReference type="EMBL" id="PGH26500.1"/>
    </source>
</evidence>
<protein>
    <submittedName>
        <fullName evidence="1">Uncharacterized protein</fullName>
    </submittedName>
</protein>
<sequence>MPSHLVLPSRFLCREDVQLACLVPNIKEPELDAFESPVPLRPTDFTVNTIEDYHAFLQSRTDSRARAMLTRLARLTSETINSTDVQVAAQSARIYTLRKPAQLFGTLCKESNVREWLKEQVEDDMDVYFVIGLDTLIDSSNAEGAQLKSRQSAQVAVPIGEIVGATPMGDYLDVGLEGGRGKNQETSYRYLAPGERICTLRLKKVIFRFWQPRDAANASLSKNSVWRTVSSNRGASEQKLDHNSELCESWLEGLNAEDGDTSDFDVDDESVIFHLDKLEEADD</sequence>
<proteinExistence type="predicted"/>
<dbReference type="AlphaFoldDB" id="A0A2B7YZC4"/>
<dbReference type="OrthoDB" id="5410365at2759"/>
<dbReference type="Proteomes" id="UP000224634">
    <property type="component" value="Unassembled WGS sequence"/>
</dbReference>
<name>A0A2B7YZC4_POLH7</name>